<name>A0A2V3IJV4_9FLOR</name>
<feature type="compositionally biased region" description="Low complexity" evidence="2">
    <location>
        <begin position="54"/>
        <end position="78"/>
    </location>
</feature>
<evidence type="ECO:0000313" key="4">
    <source>
        <dbReference type="EMBL" id="PXF42376.1"/>
    </source>
</evidence>
<evidence type="ECO:0000259" key="3">
    <source>
        <dbReference type="SMART" id="SM00338"/>
    </source>
</evidence>
<organism evidence="4 5">
    <name type="scientific">Gracilariopsis chorda</name>
    <dbReference type="NCBI Taxonomy" id="448386"/>
    <lineage>
        <taxon>Eukaryota</taxon>
        <taxon>Rhodophyta</taxon>
        <taxon>Florideophyceae</taxon>
        <taxon>Rhodymeniophycidae</taxon>
        <taxon>Gracilariales</taxon>
        <taxon>Gracilariaceae</taxon>
        <taxon>Gracilariopsis</taxon>
    </lineage>
</organism>
<evidence type="ECO:0000313" key="5">
    <source>
        <dbReference type="Proteomes" id="UP000247409"/>
    </source>
</evidence>
<feature type="region of interest" description="Disordered" evidence="2">
    <location>
        <begin position="1"/>
        <end position="113"/>
    </location>
</feature>
<sequence>MDLLDFNLTANPIDDVQPAPQQPQPNAMRSLLNTNHPPSQQPGPMAWPTAADLPVVQPSHAASSSSAPPVAAAATPFSVLPPQPLSSPQSHPSAEPLRPPGLTPDDDPPIDPHVVDQMGGLAFADHCKERARERFKELKKTEHIANGEFDRMKRRKKGDTSMTPRQKYLRRLRMNQDSAAAARHAQEVYVHVLEKLVKTTEDEKKKMRSELQQLHQQNAMLHSRLSHMETMVERQPLPSDPASFYEHARKQAYDPIQVTKLIDMLTAPQTVSAEAADPNFANDCIQPAHAV</sequence>
<keyword evidence="1" id="KW-0175">Coiled coil</keyword>
<dbReference type="OrthoDB" id="10482759at2759"/>
<accession>A0A2V3IJV4</accession>
<protein>
    <recommendedName>
        <fullName evidence="3">BZIP domain-containing protein</fullName>
    </recommendedName>
</protein>
<feature type="domain" description="BZIP" evidence="3">
    <location>
        <begin position="163"/>
        <end position="227"/>
    </location>
</feature>
<keyword evidence="5" id="KW-1185">Reference proteome</keyword>
<dbReference type="SMART" id="SM00338">
    <property type="entry name" value="BRLZ"/>
    <property type="match status" value="1"/>
</dbReference>
<dbReference type="InterPro" id="IPR004827">
    <property type="entry name" value="bZIP"/>
</dbReference>
<dbReference type="AlphaFoldDB" id="A0A2V3IJV4"/>
<comment type="caution">
    <text evidence="4">The sequence shown here is derived from an EMBL/GenBank/DDBJ whole genome shotgun (WGS) entry which is preliminary data.</text>
</comment>
<dbReference type="EMBL" id="NBIV01000166">
    <property type="protein sequence ID" value="PXF42376.1"/>
    <property type="molecule type" value="Genomic_DNA"/>
</dbReference>
<dbReference type="GO" id="GO:0003700">
    <property type="term" value="F:DNA-binding transcription factor activity"/>
    <property type="evidence" value="ECO:0007669"/>
    <property type="project" value="InterPro"/>
</dbReference>
<proteinExistence type="predicted"/>
<feature type="coiled-coil region" evidence="1">
    <location>
        <begin position="190"/>
        <end position="224"/>
    </location>
</feature>
<gene>
    <name evidence="4" type="ORF">BWQ96_07896</name>
</gene>
<reference evidence="4 5" key="1">
    <citation type="journal article" date="2018" name="Mol. Biol. Evol.">
        <title>Analysis of the draft genome of the red seaweed Gracilariopsis chorda provides insights into genome size evolution in Rhodophyta.</title>
        <authorList>
            <person name="Lee J."/>
            <person name="Yang E.C."/>
            <person name="Graf L."/>
            <person name="Yang J.H."/>
            <person name="Qiu H."/>
            <person name="Zel Zion U."/>
            <person name="Chan C.X."/>
            <person name="Stephens T.G."/>
            <person name="Weber A.P.M."/>
            <person name="Boo G.H."/>
            <person name="Boo S.M."/>
            <person name="Kim K.M."/>
            <person name="Shin Y."/>
            <person name="Jung M."/>
            <person name="Lee S.J."/>
            <person name="Yim H.S."/>
            <person name="Lee J.H."/>
            <person name="Bhattacharya D."/>
            <person name="Yoon H.S."/>
        </authorList>
    </citation>
    <scope>NUCLEOTIDE SEQUENCE [LARGE SCALE GENOMIC DNA]</scope>
    <source>
        <strain evidence="4 5">SKKU-2015</strain>
        <tissue evidence="4">Whole body</tissue>
    </source>
</reference>
<evidence type="ECO:0000256" key="1">
    <source>
        <dbReference type="SAM" id="Coils"/>
    </source>
</evidence>
<dbReference type="Proteomes" id="UP000247409">
    <property type="component" value="Unassembled WGS sequence"/>
</dbReference>
<evidence type="ECO:0000256" key="2">
    <source>
        <dbReference type="SAM" id="MobiDB-lite"/>
    </source>
</evidence>